<dbReference type="GeneID" id="8300270"/>
<feature type="compositionally biased region" description="Basic and acidic residues" evidence="1">
    <location>
        <begin position="1151"/>
        <end position="1160"/>
    </location>
</feature>
<feature type="region of interest" description="Disordered" evidence="1">
    <location>
        <begin position="1271"/>
        <end position="1298"/>
    </location>
</feature>
<dbReference type="EMBL" id="GG692398">
    <property type="protein sequence ID" value="EER32889.1"/>
    <property type="molecule type" value="Genomic_DNA"/>
</dbReference>
<feature type="region of interest" description="Disordered" evidence="1">
    <location>
        <begin position="1208"/>
        <end position="1246"/>
    </location>
</feature>
<dbReference type="KEGG" id="ctp:CTRG_03314"/>
<protein>
    <submittedName>
        <fullName evidence="2">Uncharacterized protein</fullName>
    </submittedName>
</protein>
<proteinExistence type="predicted"/>
<dbReference type="HOGENOM" id="CLU_254915_0_0_1"/>
<feature type="region of interest" description="Disordered" evidence="1">
    <location>
        <begin position="1141"/>
        <end position="1169"/>
    </location>
</feature>
<feature type="compositionally biased region" description="Low complexity" evidence="1">
    <location>
        <begin position="1231"/>
        <end position="1246"/>
    </location>
</feature>
<feature type="region of interest" description="Disordered" evidence="1">
    <location>
        <begin position="1321"/>
        <end position="1387"/>
    </location>
</feature>
<dbReference type="VEuPathDB" id="FungiDB:CTRG_03314"/>
<dbReference type="RefSeq" id="XP_002549017.1">
    <property type="nucleotide sequence ID" value="XM_002548971.1"/>
</dbReference>
<organism evidence="2 3">
    <name type="scientific">Candida tropicalis (strain ATCC MYA-3404 / T1)</name>
    <name type="common">Yeast</name>
    <dbReference type="NCBI Taxonomy" id="294747"/>
    <lineage>
        <taxon>Eukaryota</taxon>
        <taxon>Fungi</taxon>
        <taxon>Dikarya</taxon>
        <taxon>Ascomycota</taxon>
        <taxon>Saccharomycotina</taxon>
        <taxon>Pichiomycetes</taxon>
        <taxon>Debaryomycetaceae</taxon>
        <taxon>Candida/Lodderomyces clade</taxon>
        <taxon>Candida</taxon>
    </lineage>
</organism>
<evidence type="ECO:0000313" key="2">
    <source>
        <dbReference type="EMBL" id="EER32889.1"/>
    </source>
</evidence>
<evidence type="ECO:0000313" key="3">
    <source>
        <dbReference type="Proteomes" id="UP000002037"/>
    </source>
</evidence>
<feature type="compositionally biased region" description="Low complexity" evidence="1">
    <location>
        <begin position="1208"/>
        <end position="1224"/>
    </location>
</feature>
<gene>
    <name evidence="2" type="ORF">CTRG_03314</name>
</gene>
<sequence length="1461" mass="166099">MPLNRVMHETNVHHHHHHHHHQREPMITEAYNDLRLSLIGNKDLKYKLVGDVQFIQQLASDFNALIDQLTECNTLSITNTNQIINELEKLAVIINILCLFSIEVDDKKDDNITQCLISMKSVLNPIIKLLNYFIQSFVARYYTSIVTMNDNESEQMESLDICKVKNLIGYALDILLGLTNSKDHQLDTSVLWKFIISLLIVTDNNHHNVSVIDSSILIKSLRLVPLLLTSNSQLTNDSLITLLTALLNRLTFECDSIISTHFDTGLFNVTSNTKIFHQMAFEDSCLPNIELNKTILDRTVDIQLLQELITCTAQIFSFSKVHDYDIVMASPTEASCTGINDLSKRKRRKSFNKPPTSPVIVLSIKVYLSLLLLVKFNGNKALNLAALNLITFYLNNLKPSKDIDRQVIFKSYRKLFPRIICMLDLNNDYTGSNNKRTKIGTTKLIYQSAPSNSLGSNRGYDLPMFLLSPARILSDLCVQYPKLNDEIHDANVDYKIVEKLQSSYNSSKLLKVLKVLKSSSKYGKNLVDFTVMLTIEKDEVEVADLLLLLSVYTSNREEYRNRIATSSADFNKVNLPLLIFEIVDDYCFLMNQLQLVYRLLNPKRKKSKMNGVRSGTTRVIPQSDLPWFGRNLGIISTLHDSSLFTNCFYFIRSISRSVATLRTFFVECNAFTSFSADETNESSGGRVNEPAPVTSSLSSITGAQTGGVEVIRAGSGALTSGRNGENGNNSNSSGSNANRPPMTSGSIPGGATGGFIMDILKIIHGYENLYQIFEFFYRVNNSGKSPCAIDIGSSRKNLMVNKSICIGLLANFILDFSSFRYKIIGYDKFLSSLLTIYQNAACDDQKLSDEEVYERDNIQLKILQVIKNFMYNEAAEIKKEVLDYFSLNLIFEKASFGIAPHDLKNCLPLTDLLNVRLQQKIIAFEILRNFTAGSPQFNSLLIECYENDFINLGYPKGEFSLPKTWTEFLIANVTKFKIFLPELINSNIDEMENFYKNDEILIKLIQNEEYVKLVRSINHTEDHKYTVIDKIEQYSFPSDDLLRVWLRLLAFTIPSNGSISLKNNDKINMFNNLYNIHCSIIWIIVNLTWKYSSFGCTVHEYGKYDVYEHLDSSRNVTSHNSNQRLYIEEDEDEDVVMQDETSAVEAGGSSKSDEKRRLSIQEDEENNGQIVSVQDRAQHLDKLGFTRVIKNLIMYYSERQSLSHDNLFNANSNRRNSSSILSYNDRGSRLSAPPIVSPQQQQQPASSYLFAKGHDILEQLETALRQISGLLNNKSGNNSNNKSGESNNGNDNNGKQTKGTLARELNLDIDGRNVVINKSYIPVRPSQPPSHGRQVRHDHNDIEEDDADELYRRILSREAIDSEDNYDSRDEEGHGGDAEEEEYLNRDIEDYREQINRAEEAIERARLEAEAEEEGEEDVYEFGSSVGEGEGDEEEEEDDDEMEDRSDEIDSDELPDEYWVM</sequence>
<keyword evidence="3" id="KW-1185">Reference proteome</keyword>
<feature type="region of interest" description="Disordered" evidence="1">
    <location>
        <begin position="677"/>
        <end position="700"/>
    </location>
</feature>
<dbReference type="OrthoDB" id="5559898at2759"/>
<dbReference type="eggNOG" id="KOG1293">
    <property type="taxonomic scope" value="Eukaryota"/>
</dbReference>
<accession>C5MB72</accession>
<dbReference type="STRING" id="294747.C5MB72"/>
<evidence type="ECO:0000256" key="1">
    <source>
        <dbReference type="SAM" id="MobiDB-lite"/>
    </source>
</evidence>
<dbReference type="Proteomes" id="UP000002037">
    <property type="component" value="Unassembled WGS sequence"/>
</dbReference>
<feature type="compositionally biased region" description="Acidic residues" evidence="1">
    <location>
        <begin position="1410"/>
        <end position="1420"/>
    </location>
</feature>
<feature type="compositionally biased region" description="Basic and acidic residues" evidence="1">
    <location>
        <begin position="1"/>
        <end position="12"/>
    </location>
</feature>
<feature type="region of interest" description="Disordered" evidence="1">
    <location>
        <begin position="1"/>
        <end position="24"/>
    </location>
</feature>
<feature type="compositionally biased region" description="Acidic residues" evidence="1">
    <location>
        <begin position="1429"/>
        <end position="1461"/>
    </location>
</feature>
<feature type="region of interest" description="Disordered" evidence="1">
    <location>
        <begin position="1403"/>
        <end position="1461"/>
    </location>
</feature>
<feature type="region of interest" description="Disordered" evidence="1">
    <location>
        <begin position="717"/>
        <end position="744"/>
    </location>
</feature>
<feature type="compositionally biased region" description="Basic and acidic residues" evidence="1">
    <location>
        <begin position="1349"/>
        <end position="1387"/>
    </location>
</feature>
<feature type="compositionally biased region" description="Low complexity" evidence="1">
    <location>
        <begin position="720"/>
        <end position="738"/>
    </location>
</feature>
<name>C5MB72_CANTT</name>
<feature type="compositionally biased region" description="Low complexity" evidence="1">
    <location>
        <begin position="1271"/>
        <end position="1295"/>
    </location>
</feature>
<feature type="compositionally biased region" description="Basic residues" evidence="1">
    <location>
        <begin position="13"/>
        <end position="22"/>
    </location>
</feature>
<reference evidence="2 3" key="1">
    <citation type="journal article" date="2009" name="Nature">
        <title>Evolution of pathogenicity and sexual reproduction in eight Candida genomes.</title>
        <authorList>
            <person name="Butler G."/>
            <person name="Rasmussen M.D."/>
            <person name="Lin M.F."/>
            <person name="Santos M.A."/>
            <person name="Sakthikumar S."/>
            <person name="Munro C.A."/>
            <person name="Rheinbay E."/>
            <person name="Grabherr M."/>
            <person name="Forche A."/>
            <person name="Reedy J.L."/>
            <person name="Agrafioti I."/>
            <person name="Arnaud M.B."/>
            <person name="Bates S."/>
            <person name="Brown A.J."/>
            <person name="Brunke S."/>
            <person name="Costanzo M.C."/>
            <person name="Fitzpatrick D.A."/>
            <person name="de Groot P.W."/>
            <person name="Harris D."/>
            <person name="Hoyer L.L."/>
            <person name="Hube B."/>
            <person name="Klis F.M."/>
            <person name="Kodira C."/>
            <person name="Lennard N."/>
            <person name="Logue M.E."/>
            <person name="Martin R."/>
            <person name="Neiman A.M."/>
            <person name="Nikolaou E."/>
            <person name="Quail M.A."/>
            <person name="Quinn J."/>
            <person name="Santos M.C."/>
            <person name="Schmitzberger F.F."/>
            <person name="Sherlock G."/>
            <person name="Shah P."/>
            <person name="Silverstein K.A."/>
            <person name="Skrzypek M.S."/>
            <person name="Soll D."/>
            <person name="Staggs R."/>
            <person name="Stansfield I."/>
            <person name="Stumpf M.P."/>
            <person name="Sudbery P.E."/>
            <person name="Srikantha T."/>
            <person name="Zeng Q."/>
            <person name="Berman J."/>
            <person name="Berriman M."/>
            <person name="Heitman J."/>
            <person name="Gow N.A."/>
            <person name="Lorenz M.C."/>
            <person name="Birren B.W."/>
            <person name="Kellis M."/>
            <person name="Cuomo C.A."/>
        </authorList>
    </citation>
    <scope>NUCLEOTIDE SEQUENCE [LARGE SCALE GENOMIC DNA]</scope>
    <source>
        <strain evidence="3">ATCC MYA-3404 / T1</strain>
    </source>
</reference>